<feature type="compositionally biased region" description="Acidic residues" evidence="1">
    <location>
        <begin position="212"/>
        <end position="222"/>
    </location>
</feature>
<feature type="region of interest" description="Disordered" evidence="1">
    <location>
        <begin position="189"/>
        <end position="270"/>
    </location>
</feature>
<evidence type="ECO:0000256" key="1">
    <source>
        <dbReference type="SAM" id="MobiDB-lite"/>
    </source>
</evidence>
<accession>A0A6C0I5V0</accession>
<dbReference type="Pfam" id="PF19068">
    <property type="entry name" value="DUF5764"/>
    <property type="match status" value="1"/>
</dbReference>
<dbReference type="EMBL" id="MN740115">
    <property type="protein sequence ID" value="QHT88381.1"/>
    <property type="molecule type" value="Genomic_DNA"/>
</dbReference>
<sequence length="270" mass="31162">MAEVQFAKKHIRNRFSLMVMPYVTEGLWSVYDNAKVVCEKNGQIDQTLKTFQNLLTYIPKWDDDRLNAEVSRIQTASGCSYLEEMLTGVLVTYLRAFASVQYKSTEDNIEVEFERPPLPRFIHALYKEAARQSWQNAYLFKTYSTSTEQQARNRKELDLILDGCLDTTLDSFLPWKSIVENYFKEPTHNEKEVPIKPTEMEEDKPRVKFEDSESDSDSESESESEKGGPPIQLSDELTEIEFESLDKEPESESEEVGELVPSEEALVLKL</sequence>
<name>A0A6C0I5V0_9ZZZZ</name>
<dbReference type="InterPro" id="IPR043913">
    <property type="entry name" value="DUF5764"/>
</dbReference>
<protein>
    <submittedName>
        <fullName evidence="2">Uncharacterized protein</fullName>
    </submittedName>
</protein>
<reference evidence="2" key="1">
    <citation type="journal article" date="2020" name="Nature">
        <title>Giant virus diversity and host interactions through global metagenomics.</title>
        <authorList>
            <person name="Schulz F."/>
            <person name="Roux S."/>
            <person name="Paez-Espino D."/>
            <person name="Jungbluth S."/>
            <person name="Walsh D.A."/>
            <person name="Denef V.J."/>
            <person name="McMahon K.D."/>
            <person name="Konstantinidis K.T."/>
            <person name="Eloe-Fadrosh E.A."/>
            <person name="Kyrpides N.C."/>
            <person name="Woyke T."/>
        </authorList>
    </citation>
    <scope>NUCLEOTIDE SEQUENCE</scope>
    <source>
        <strain evidence="2">GVMAG-M-3300023184-50</strain>
    </source>
</reference>
<proteinExistence type="predicted"/>
<dbReference type="AlphaFoldDB" id="A0A6C0I5V0"/>
<evidence type="ECO:0000313" key="2">
    <source>
        <dbReference type="EMBL" id="QHT88381.1"/>
    </source>
</evidence>
<organism evidence="2">
    <name type="scientific">viral metagenome</name>
    <dbReference type="NCBI Taxonomy" id="1070528"/>
    <lineage>
        <taxon>unclassified sequences</taxon>
        <taxon>metagenomes</taxon>
        <taxon>organismal metagenomes</taxon>
    </lineage>
</organism>